<gene>
    <name evidence="2" type="ORF">V6X73_00425</name>
</gene>
<evidence type="ECO:0000313" key="3">
    <source>
        <dbReference type="Proteomes" id="UP001556709"/>
    </source>
</evidence>
<proteinExistence type="predicted"/>
<feature type="domain" description="Thaumarchaeal output" evidence="1">
    <location>
        <begin position="54"/>
        <end position="171"/>
    </location>
</feature>
<sequence length="177" mass="19551">MTDGRTAAAMLLEALPNDDWLEPDLAVPAERMYGVGRDVGALDALVREGRATSMVRHRCARCPVCRCHQCIIDERCARCESANLVTVSLYHHIPCAGIFPAPDGIEAVGECPKCHASLARDPQASEPVGETYRCIDCNAESPEPALQLLCLQCHKAHDLQDVQFHRLWQYRRVDGDG</sequence>
<dbReference type="InterPro" id="IPR040572">
    <property type="entry name" value="TackOD1"/>
</dbReference>
<dbReference type="Pfam" id="PF18551">
    <property type="entry name" value="TackOD1"/>
    <property type="match status" value="1"/>
</dbReference>
<dbReference type="RefSeq" id="WP_367958294.1">
    <property type="nucleotide sequence ID" value="NZ_JBAKFK010000001.1"/>
</dbReference>
<accession>A0ABV3TC11</accession>
<dbReference type="EMBL" id="JBAKFM010000001">
    <property type="protein sequence ID" value="MEX0468204.1"/>
    <property type="molecule type" value="Genomic_DNA"/>
</dbReference>
<comment type="caution">
    <text evidence="2">The sequence shown here is derived from an EMBL/GenBank/DDBJ whole genome shotgun (WGS) entry which is preliminary data.</text>
</comment>
<dbReference type="Proteomes" id="UP001556709">
    <property type="component" value="Unassembled WGS sequence"/>
</dbReference>
<evidence type="ECO:0000313" key="2">
    <source>
        <dbReference type="EMBL" id="MEX0468204.1"/>
    </source>
</evidence>
<dbReference type="InterPro" id="IPR036280">
    <property type="entry name" value="Multihaem_cyt_sf"/>
</dbReference>
<protein>
    <recommendedName>
        <fullName evidence="1">Thaumarchaeal output domain-containing protein</fullName>
    </recommendedName>
</protein>
<dbReference type="SUPFAM" id="SSF48695">
    <property type="entry name" value="Multiheme cytochromes"/>
    <property type="match status" value="1"/>
</dbReference>
<organism evidence="2 3">
    <name type="scientific">Spiribacter pallidus</name>
    <dbReference type="NCBI Taxonomy" id="1987936"/>
    <lineage>
        <taxon>Bacteria</taxon>
        <taxon>Pseudomonadati</taxon>
        <taxon>Pseudomonadota</taxon>
        <taxon>Gammaproteobacteria</taxon>
        <taxon>Chromatiales</taxon>
        <taxon>Ectothiorhodospiraceae</taxon>
        <taxon>Spiribacter</taxon>
    </lineage>
</organism>
<evidence type="ECO:0000259" key="1">
    <source>
        <dbReference type="Pfam" id="PF18551"/>
    </source>
</evidence>
<keyword evidence="3" id="KW-1185">Reference proteome</keyword>
<name>A0ABV3TC11_9GAMM</name>
<reference evidence="2 3" key="1">
    <citation type="submission" date="2024-02" db="EMBL/GenBank/DDBJ databases">
        <title>New especies of Spiribacter isolated from saline water.</title>
        <authorList>
            <person name="Leon M.J."/>
            <person name="De La Haba R."/>
            <person name="Sanchez-Porro C."/>
            <person name="Ventosa A."/>
        </authorList>
    </citation>
    <scope>NUCLEOTIDE SEQUENCE [LARGE SCALE GENOMIC DNA]</scope>
    <source>
        <strain evidence="3">ag22IC6-390</strain>
    </source>
</reference>